<dbReference type="EMBL" id="SSDS01000081">
    <property type="protein sequence ID" value="TXG76188.1"/>
    <property type="molecule type" value="Genomic_DNA"/>
</dbReference>
<keyword evidence="2" id="KW-0540">Nuclease</keyword>
<gene>
    <name evidence="2" type="ORF">E6Q11_05145</name>
</gene>
<proteinExistence type="predicted"/>
<evidence type="ECO:0000313" key="3">
    <source>
        <dbReference type="Proteomes" id="UP000321026"/>
    </source>
</evidence>
<keyword evidence="2" id="KW-0378">Hydrolase</keyword>
<reference evidence="2 3" key="1">
    <citation type="submission" date="2018-09" db="EMBL/GenBank/DDBJ databases">
        <title>Metagenome Assembled Genomes from an Advanced Water Purification Facility.</title>
        <authorList>
            <person name="Stamps B.W."/>
            <person name="Spear J.R."/>
        </authorList>
    </citation>
    <scope>NUCLEOTIDE SEQUENCE [LARGE SCALE GENOMIC DNA]</scope>
    <source>
        <strain evidence="2">Bin_63_2</strain>
    </source>
</reference>
<evidence type="ECO:0000259" key="1">
    <source>
        <dbReference type="SMART" id="SM00507"/>
    </source>
</evidence>
<organism evidence="2 3">
    <name type="scientific">Candidatus Dojkabacteria bacterium</name>
    <dbReference type="NCBI Taxonomy" id="2099670"/>
    <lineage>
        <taxon>Bacteria</taxon>
        <taxon>Candidatus Dojkabacteria</taxon>
    </lineage>
</organism>
<dbReference type="AlphaFoldDB" id="A0A5C7J4L3"/>
<dbReference type="Proteomes" id="UP000321026">
    <property type="component" value="Unassembled WGS sequence"/>
</dbReference>
<dbReference type="InterPro" id="IPR003615">
    <property type="entry name" value="HNH_nuc"/>
</dbReference>
<sequence length="270" mass="30839">MVRKNLNETDFNHIVTNSKSIADICRHIGIVAKGGNYKTVKQLLIKYSCDTSHFTGCGWNQGDRYRQIKLPAPIESILIKGSVYPSYTLKKRLFNEGYKEKLCEICGLDSWLGNPIKLELHHVNGDSNDNRIENLQILCPNCHSYTSNYRGANKLNRTPPTEVWLNRPFYCKNDSPNNIKGEKKPVTIKQCRRCNKDYRGSNAGYCSLECYRDDNSINVPKVPELLERFKTLKSFIGVGKFYGVSDNAVRKWCAKYGIEDLVKKKSDVLA</sequence>
<dbReference type="SMART" id="SM00507">
    <property type="entry name" value="HNHc"/>
    <property type="match status" value="1"/>
</dbReference>
<evidence type="ECO:0000313" key="2">
    <source>
        <dbReference type="EMBL" id="TXG76188.1"/>
    </source>
</evidence>
<accession>A0A5C7J4L3</accession>
<comment type="caution">
    <text evidence="2">The sequence shown here is derived from an EMBL/GenBank/DDBJ whole genome shotgun (WGS) entry which is preliminary data.</text>
</comment>
<feature type="domain" description="HNH nuclease" evidence="1">
    <location>
        <begin position="89"/>
        <end position="144"/>
    </location>
</feature>
<name>A0A5C7J4L3_9BACT</name>
<dbReference type="GO" id="GO:0004519">
    <property type="term" value="F:endonuclease activity"/>
    <property type="evidence" value="ECO:0007669"/>
    <property type="project" value="UniProtKB-KW"/>
</dbReference>
<dbReference type="CDD" id="cd00085">
    <property type="entry name" value="HNHc"/>
    <property type="match status" value="1"/>
</dbReference>
<keyword evidence="2" id="KW-0255">Endonuclease</keyword>
<protein>
    <submittedName>
        <fullName evidence="2">HNH endonuclease</fullName>
    </submittedName>
</protein>